<dbReference type="FunFam" id="3.10.20.310:FF:000003">
    <property type="entry name" value="Outer membrane protein assembly factor BamA"/>
    <property type="match status" value="1"/>
</dbReference>
<evidence type="ECO:0000256" key="3">
    <source>
        <dbReference type="ARBA" id="ARBA00022692"/>
    </source>
</evidence>
<proteinExistence type="inferred from homology"/>
<dbReference type="EMBL" id="CAADFK010000140">
    <property type="protein sequence ID" value="VFK18384.1"/>
    <property type="molecule type" value="Genomic_DNA"/>
</dbReference>
<dbReference type="Pfam" id="PF07244">
    <property type="entry name" value="POTRA"/>
    <property type="match status" value="5"/>
</dbReference>
<dbReference type="HAMAP" id="MF_01430">
    <property type="entry name" value="OM_assembly_BamA"/>
    <property type="match status" value="1"/>
</dbReference>
<evidence type="ECO:0000256" key="4">
    <source>
        <dbReference type="ARBA" id="ARBA00022729"/>
    </source>
</evidence>
<feature type="domain" description="POTRA" evidence="10">
    <location>
        <begin position="171"/>
        <end position="251"/>
    </location>
</feature>
<keyword evidence="4 8" id="KW-0732">Signal</keyword>
<dbReference type="InterPro" id="IPR000184">
    <property type="entry name" value="Bac_surfAg_D15"/>
</dbReference>
<evidence type="ECO:0000256" key="2">
    <source>
        <dbReference type="ARBA" id="ARBA00022452"/>
    </source>
</evidence>
<keyword evidence="7 8" id="KW-0998">Cell outer membrane</keyword>
<evidence type="ECO:0000313" key="11">
    <source>
        <dbReference type="EMBL" id="VFK18384.1"/>
    </source>
</evidence>
<dbReference type="Pfam" id="PF01103">
    <property type="entry name" value="Omp85"/>
    <property type="match status" value="1"/>
</dbReference>
<evidence type="ECO:0000256" key="5">
    <source>
        <dbReference type="ARBA" id="ARBA00022737"/>
    </source>
</evidence>
<dbReference type="InterPro" id="IPR023707">
    <property type="entry name" value="OM_assembly_BamA"/>
</dbReference>
<protein>
    <recommendedName>
        <fullName evidence="8 9">Outer membrane protein assembly factor BamA</fullName>
    </recommendedName>
</protein>
<evidence type="ECO:0000259" key="10">
    <source>
        <dbReference type="PROSITE" id="PS51779"/>
    </source>
</evidence>
<gene>
    <name evidence="8" type="primary">bamA</name>
    <name evidence="11" type="ORF">BECKLPF1236B_GA0070989_11406</name>
</gene>
<feature type="domain" description="POTRA" evidence="10">
    <location>
        <begin position="254"/>
        <end position="342"/>
    </location>
</feature>
<evidence type="ECO:0000256" key="6">
    <source>
        <dbReference type="ARBA" id="ARBA00023136"/>
    </source>
</evidence>
<comment type="subunit">
    <text evidence="8">Part of the Bam complex.</text>
</comment>
<comment type="similarity">
    <text evidence="8">Belongs to the BamA family.</text>
</comment>
<name>A0A450WN13_9GAMM</name>
<dbReference type="PROSITE" id="PS51779">
    <property type="entry name" value="POTRA"/>
    <property type="match status" value="5"/>
</dbReference>
<evidence type="ECO:0000256" key="8">
    <source>
        <dbReference type="HAMAP-Rule" id="MF_01430"/>
    </source>
</evidence>
<dbReference type="Gene3D" id="2.40.160.50">
    <property type="entry name" value="membrane protein fhac: a member of the omp85/tpsb transporter family"/>
    <property type="match status" value="1"/>
</dbReference>
<keyword evidence="6 8" id="KW-0472">Membrane</keyword>
<keyword evidence="5 8" id="KW-0677">Repeat</keyword>
<feature type="domain" description="POTRA" evidence="10">
    <location>
        <begin position="103"/>
        <end position="170"/>
    </location>
</feature>
<dbReference type="PANTHER" id="PTHR12815:SF23">
    <property type="entry name" value="OUTER MEMBRANE PROTEIN ASSEMBLY FACTOR BAMA"/>
    <property type="match status" value="1"/>
</dbReference>
<comment type="subcellular location">
    <subcellularLocation>
        <location evidence="8">Cell outer membrane</location>
    </subcellularLocation>
    <subcellularLocation>
        <location evidence="1">Membrane</location>
    </subcellularLocation>
</comment>
<sequence length="838" mass="93856">MISGIAFKYRKNKDSEKKRRPRKKHLVWSLARSVRAYVLVGMGANEFVKHGGMPREFTCFSFDLNFWSTLQKSVTILMKQFIATFLLLLAIGGFQRGFALEAFIVSEVRLEGLQRISAGTVFNYLPIKVGDAMDEERTADAIRALFKTGFFKDVRIEREGNILIVSVVERPSIANITFSGNSDIDTEELFESLKQIGFASGRVFDRSVFDQVEQELSRSYFSLGKYGVEITGTVTPLERNRVAIHFDVFEGEVARIKQINIVGNEVFSDDKLLDLFKLDTSRWYSFLTKSDQYSKQKLAADLESIRSHYLNNGYIDFSIDSTQVSLTHDKRYVYITININEGARFSVSDIKLAGDSPVQKEKLRDSITVSPGSVFSRAAVTQTSENLAERLGEDGYAFANINAIPDIDKEGEEANLTFFIDPGKRVYVRRVNFYGNAKTQDEVLRREMRQIEGAWISTKDVERSRVRLERLGFFEEVNIETSAVPGTTDQVDINISVVERPSGSILAGAGFSQSQGILLQGSISQENFLGTGNRVVATFNNSDVNRTFLFSYLNPYYTMDGVSRGFHVRYEETDAADANISKYALDELSTGLNFGIPINEFDAVNIGFSVGHMNFNKGASASREVKAFERENGNSFNTLLLTGSWSRDSRNRKIFPNKGSFTYAGTEIAVPGDDLTYYKLTGRHQQFFPLFNNYVSMIHGEIGFGDGYGSTQDFPLIENFFAGGIRSVRGFKANTLGPRDSNDDPLGGNLKLEGSAELIIPMPFASDMKSTRLSAFFDAGNVYSSQQDLDFGTLRYSTGLATTWMSPFGALTFSYAIPLRKEANDKTQEFQFTLGTNF</sequence>
<dbReference type="PIRSF" id="PIRSF006076">
    <property type="entry name" value="OM_assembly_OMP85"/>
    <property type="match status" value="1"/>
</dbReference>
<dbReference type="NCBIfam" id="TIGR03303">
    <property type="entry name" value="OM_YaeT"/>
    <property type="match status" value="1"/>
</dbReference>
<dbReference type="FunFam" id="3.10.20.310:FF:000001">
    <property type="entry name" value="Outer membrane protein assembly factor BamA"/>
    <property type="match status" value="1"/>
</dbReference>
<dbReference type="GO" id="GO:1990063">
    <property type="term" value="C:Bam protein complex"/>
    <property type="evidence" value="ECO:0007669"/>
    <property type="project" value="TreeGrafter"/>
</dbReference>
<evidence type="ECO:0000256" key="1">
    <source>
        <dbReference type="ARBA" id="ARBA00004370"/>
    </source>
</evidence>
<evidence type="ECO:0000256" key="7">
    <source>
        <dbReference type="ARBA" id="ARBA00023237"/>
    </source>
</evidence>
<keyword evidence="2 8" id="KW-1134">Transmembrane beta strand</keyword>
<dbReference type="FunFam" id="3.10.20.310:FF:000002">
    <property type="entry name" value="Outer membrane protein assembly factor BamA"/>
    <property type="match status" value="1"/>
</dbReference>
<dbReference type="GO" id="GO:0051205">
    <property type="term" value="P:protein insertion into membrane"/>
    <property type="evidence" value="ECO:0007669"/>
    <property type="project" value="UniProtKB-UniRule"/>
</dbReference>
<reference evidence="11" key="1">
    <citation type="submission" date="2019-02" db="EMBL/GenBank/DDBJ databases">
        <authorList>
            <person name="Gruber-Vodicka R. H."/>
            <person name="Seah K. B. B."/>
        </authorList>
    </citation>
    <scope>NUCLEOTIDE SEQUENCE</scope>
    <source>
        <strain evidence="11">BECK_S313</strain>
    </source>
</reference>
<dbReference type="InterPro" id="IPR034746">
    <property type="entry name" value="POTRA"/>
</dbReference>
<feature type="domain" description="POTRA" evidence="10">
    <location>
        <begin position="426"/>
        <end position="500"/>
    </location>
</feature>
<keyword evidence="3 8" id="KW-0812">Transmembrane</keyword>
<feature type="domain" description="POTRA" evidence="10">
    <location>
        <begin position="345"/>
        <end position="423"/>
    </location>
</feature>
<dbReference type="InterPro" id="IPR039910">
    <property type="entry name" value="D15-like"/>
</dbReference>
<dbReference type="PANTHER" id="PTHR12815">
    <property type="entry name" value="SORTING AND ASSEMBLY MACHINERY SAMM50 PROTEIN FAMILY MEMBER"/>
    <property type="match status" value="1"/>
</dbReference>
<dbReference type="GO" id="GO:0043165">
    <property type="term" value="P:Gram-negative-bacterium-type cell outer membrane assembly"/>
    <property type="evidence" value="ECO:0007669"/>
    <property type="project" value="UniProtKB-UniRule"/>
</dbReference>
<comment type="function">
    <text evidence="8">Part of the outer membrane protein assembly complex, which is involved in assembly and insertion of beta-barrel proteins into the outer membrane.</text>
</comment>
<dbReference type="InterPro" id="IPR010827">
    <property type="entry name" value="BamA/TamA_POTRA"/>
</dbReference>
<dbReference type="Gene3D" id="3.10.20.310">
    <property type="entry name" value="membrane protein fhac"/>
    <property type="match status" value="5"/>
</dbReference>
<evidence type="ECO:0000256" key="9">
    <source>
        <dbReference type="NCBIfam" id="TIGR03303"/>
    </source>
</evidence>
<accession>A0A450WN13</accession>
<organism evidence="11">
    <name type="scientific">Candidatus Kentrum sp. LPFa</name>
    <dbReference type="NCBI Taxonomy" id="2126335"/>
    <lineage>
        <taxon>Bacteria</taxon>
        <taxon>Pseudomonadati</taxon>
        <taxon>Pseudomonadota</taxon>
        <taxon>Gammaproteobacteria</taxon>
        <taxon>Candidatus Kentrum</taxon>
    </lineage>
</organism>
<dbReference type="AlphaFoldDB" id="A0A450WN13"/>